<gene>
    <name evidence="1" type="ORF">AC529_00520</name>
</gene>
<reference evidence="2" key="1">
    <citation type="journal article" date="2017" name="Acta Aliment.">
        <title>Plant polysaccharide degrading enzyme system of Thermpbifida cellulosilytica TB100 revealed by de novo genome project data.</title>
        <authorList>
            <person name="Toth A."/>
            <person name="Baka E."/>
            <person name="Luzics S."/>
            <person name="Bata-Vidacs I."/>
            <person name="Nagy I."/>
            <person name="Balint B."/>
            <person name="Herceg R."/>
            <person name="Olasz F."/>
            <person name="Wilk T."/>
            <person name="Nagy T."/>
            <person name="Kriszt B."/>
            <person name="Nagy I."/>
            <person name="Kukolya J."/>
        </authorList>
    </citation>
    <scope>NUCLEOTIDE SEQUENCE [LARGE SCALE GENOMIC DNA]</scope>
    <source>
        <strain evidence="2">TB100</strain>
    </source>
</reference>
<dbReference type="RefSeq" id="WP_068755477.1">
    <property type="nucleotide sequence ID" value="NZ_KQ950181.1"/>
</dbReference>
<proteinExistence type="predicted"/>
<evidence type="ECO:0000313" key="1">
    <source>
        <dbReference type="EMBL" id="KUP98637.1"/>
    </source>
</evidence>
<keyword evidence="2" id="KW-1185">Reference proteome</keyword>
<comment type="caution">
    <text evidence="1">The sequence shown here is derived from an EMBL/GenBank/DDBJ whole genome shotgun (WGS) entry which is preliminary data.</text>
</comment>
<dbReference type="Proteomes" id="UP000074382">
    <property type="component" value="Unassembled WGS sequence"/>
</dbReference>
<organism evidence="1 2">
    <name type="scientific">Thermobifida cellulosilytica TB100</name>
    <dbReference type="NCBI Taxonomy" id="665004"/>
    <lineage>
        <taxon>Bacteria</taxon>
        <taxon>Bacillati</taxon>
        <taxon>Actinomycetota</taxon>
        <taxon>Actinomycetes</taxon>
        <taxon>Streptosporangiales</taxon>
        <taxon>Nocardiopsidaceae</taxon>
        <taxon>Thermobifida</taxon>
    </lineage>
</organism>
<dbReference type="OrthoDB" id="9942261at2"/>
<dbReference type="PATRIC" id="fig|665004.4.peg.1944"/>
<name>A0A147KN07_THECS</name>
<protein>
    <submittedName>
        <fullName evidence="1">Uncharacterized protein</fullName>
    </submittedName>
</protein>
<dbReference type="STRING" id="665004.AC529_00520"/>
<accession>A0A147KN07</accession>
<dbReference type="AlphaFoldDB" id="A0A147KN07"/>
<dbReference type="EMBL" id="LGEM01000003">
    <property type="protein sequence ID" value="KUP98637.1"/>
    <property type="molecule type" value="Genomic_DNA"/>
</dbReference>
<evidence type="ECO:0000313" key="2">
    <source>
        <dbReference type="Proteomes" id="UP000074382"/>
    </source>
</evidence>
<sequence length="264" mass="27853">MTVPASSLRPLLGLPARWSQRPLRHTETLRLTETTDALGRAVTHAHSLCPSPATPAVVARLHRGPAVLAEIAAETGLPLGLVAKVCQDLAEAGLVGIDPDHDRSGARKIVVVAATLERERAFVAALTGDRGALLCMDYPADPHTPVTVELAVSRAVHRPDWPVPLCLMGSPRGVDSTALWSEALRDAAALVLLLGPDCEQAVANALAHAPDRLDRVAAVDLPQVPDRVWARLREAGVLTGPDGIWSAADPRLPEAVARIAATRG</sequence>